<keyword evidence="2" id="KW-1185">Reference proteome</keyword>
<gene>
    <name evidence="1" type="ORF">H5410_034911</name>
</gene>
<evidence type="ECO:0000313" key="1">
    <source>
        <dbReference type="EMBL" id="KAG5593679.1"/>
    </source>
</evidence>
<dbReference type="AlphaFoldDB" id="A0A9J5Y1E4"/>
<proteinExistence type="predicted"/>
<reference evidence="1 2" key="1">
    <citation type="submission" date="2020-09" db="EMBL/GenBank/DDBJ databases">
        <title>De no assembly of potato wild relative species, Solanum commersonii.</title>
        <authorList>
            <person name="Cho K."/>
        </authorList>
    </citation>
    <scope>NUCLEOTIDE SEQUENCE [LARGE SCALE GENOMIC DNA]</scope>
    <source>
        <strain evidence="1">LZ3.2</strain>
        <tissue evidence="1">Leaf</tissue>
    </source>
</reference>
<dbReference type="EMBL" id="JACXVP010000007">
    <property type="protein sequence ID" value="KAG5593679.1"/>
    <property type="molecule type" value="Genomic_DNA"/>
</dbReference>
<evidence type="ECO:0000313" key="2">
    <source>
        <dbReference type="Proteomes" id="UP000824120"/>
    </source>
</evidence>
<accession>A0A9J5Y1E4</accession>
<organism evidence="1 2">
    <name type="scientific">Solanum commersonii</name>
    <name type="common">Commerson's wild potato</name>
    <name type="synonym">Commerson's nightshade</name>
    <dbReference type="NCBI Taxonomy" id="4109"/>
    <lineage>
        <taxon>Eukaryota</taxon>
        <taxon>Viridiplantae</taxon>
        <taxon>Streptophyta</taxon>
        <taxon>Embryophyta</taxon>
        <taxon>Tracheophyta</taxon>
        <taxon>Spermatophyta</taxon>
        <taxon>Magnoliopsida</taxon>
        <taxon>eudicotyledons</taxon>
        <taxon>Gunneridae</taxon>
        <taxon>Pentapetalae</taxon>
        <taxon>asterids</taxon>
        <taxon>lamiids</taxon>
        <taxon>Solanales</taxon>
        <taxon>Solanaceae</taxon>
        <taxon>Solanoideae</taxon>
        <taxon>Solaneae</taxon>
        <taxon>Solanum</taxon>
    </lineage>
</organism>
<dbReference type="Proteomes" id="UP000824120">
    <property type="component" value="Chromosome 7"/>
</dbReference>
<name>A0A9J5Y1E4_SOLCO</name>
<comment type="caution">
    <text evidence="1">The sequence shown here is derived from an EMBL/GenBank/DDBJ whole genome shotgun (WGS) entry which is preliminary data.</text>
</comment>
<protein>
    <submittedName>
        <fullName evidence="1">Uncharacterized protein</fullName>
    </submittedName>
</protein>
<sequence>MNSQLIDYCPIRRKKCQTKIGQNFFGPFFDLCMSSLCRDNANLLCIVPILSDVPEGTSIHVNILRYKLDKEALCNR</sequence>